<keyword evidence="12" id="KW-1185">Reference proteome</keyword>
<organism evidence="11 12">
    <name type="scientific">Clostridium hominis</name>
    <dbReference type="NCBI Taxonomy" id="2763036"/>
    <lineage>
        <taxon>Bacteria</taxon>
        <taxon>Bacillati</taxon>
        <taxon>Bacillota</taxon>
        <taxon>Clostridia</taxon>
        <taxon>Eubacteriales</taxon>
        <taxon>Clostridiaceae</taxon>
        <taxon>Clostridium</taxon>
    </lineage>
</organism>
<dbReference type="PANTHER" id="PTHR34220">
    <property type="entry name" value="SENSOR HISTIDINE KINASE YPDA"/>
    <property type="match status" value="1"/>
</dbReference>
<dbReference type="EC" id="2.7.13.3" evidence="3"/>
<comment type="catalytic activity">
    <reaction evidence="1">
        <text>ATP + protein L-histidine = ADP + protein N-phospho-L-histidine.</text>
        <dbReference type="EC" id="2.7.13.3"/>
    </reaction>
</comment>
<name>A0ABR7D9U8_9CLOT</name>
<keyword evidence="5" id="KW-0808">Transferase</keyword>
<dbReference type="SMART" id="SM00387">
    <property type="entry name" value="HATPase_c"/>
    <property type="match status" value="1"/>
</dbReference>
<dbReference type="EMBL" id="JACOOO010000004">
    <property type="protein sequence ID" value="MBC5628151.1"/>
    <property type="molecule type" value="Genomic_DNA"/>
</dbReference>
<protein>
    <recommendedName>
        <fullName evidence="3">histidine kinase</fullName>
        <ecNumber evidence="3">2.7.13.3</ecNumber>
    </recommendedName>
</protein>
<dbReference type="InterPro" id="IPR003660">
    <property type="entry name" value="HAMP_dom"/>
</dbReference>
<evidence type="ECO:0000259" key="10">
    <source>
        <dbReference type="PROSITE" id="PS50885"/>
    </source>
</evidence>
<dbReference type="Gene3D" id="6.10.340.10">
    <property type="match status" value="1"/>
</dbReference>
<proteinExistence type="predicted"/>
<dbReference type="PROSITE" id="PS50885">
    <property type="entry name" value="HAMP"/>
    <property type="match status" value="1"/>
</dbReference>
<feature type="transmembrane region" description="Helical" evidence="8">
    <location>
        <begin position="296"/>
        <end position="315"/>
    </location>
</feature>
<evidence type="ECO:0000256" key="2">
    <source>
        <dbReference type="ARBA" id="ARBA00004370"/>
    </source>
</evidence>
<keyword evidence="8" id="KW-0472">Membrane</keyword>
<feature type="domain" description="HAMP" evidence="10">
    <location>
        <begin position="316"/>
        <end position="371"/>
    </location>
</feature>
<dbReference type="Pfam" id="PF06580">
    <property type="entry name" value="His_kinase"/>
    <property type="match status" value="1"/>
</dbReference>
<keyword evidence="8" id="KW-1133">Transmembrane helix</keyword>
<dbReference type="InterPro" id="IPR036890">
    <property type="entry name" value="HATPase_C_sf"/>
</dbReference>
<keyword evidence="6 11" id="KW-0418">Kinase</keyword>
<comment type="subcellular location">
    <subcellularLocation>
        <location evidence="2">Membrane</location>
    </subcellularLocation>
</comment>
<evidence type="ECO:0000256" key="8">
    <source>
        <dbReference type="SAM" id="Phobius"/>
    </source>
</evidence>
<dbReference type="PRINTS" id="PR00344">
    <property type="entry name" value="BCTRLSENSOR"/>
</dbReference>
<dbReference type="Proteomes" id="UP000596929">
    <property type="component" value="Unassembled WGS sequence"/>
</dbReference>
<keyword evidence="8" id="KW-0812">Transmembrane</keyword>
<evidence type="ECO:0000256" key="4">
    <source>
        <dbReference type="ARBA" id="ARBA00022553"/>
    </source>
</evidence>
<dbReference type="SUPFAM" id="SSF55874">
    <property type="entry name" value="ATPase domain of HSP90 chaperone/DNA topoisomerase II/histidine kinase"/>
    <property type="match status" value="1"/>
</dbReference>
<comment type="caution">
    <text evidence="11">The sequence shown here is derived from an EMBL/GenBank/DDBJ whole genome shotgun (WGS) entry which is preliminary data.</text>
</comment>
<dbReference type="GO" id="GO:0016301">
    <property type="term" value="F:kinase activity"/>
    <property type="evidence" value="ECO:0007669"/>
    <property type="project" value="UniProtKB-KW"/>
</dbReference>
<keyword evidence="4" id="KW-0597">Phosphoprotein</keyword>
<dbReference type="Pfam" id="PF02518">
    <property type="entry name" value="HATPase_c"/>
    <property type="match status" value="1"/>
</dbReference>
<evidence type="ECO:0000256" key="3">
    <source>
        <dbReference type="ARBA" id="ARBA00012438"/>
    </source>
</evidence>
<dbReference type="Gene3D" id="3.30.565.10">
    <property type="entry name" value="Histidine kinase-like ATPase, C-terminal domain"/>
    <property type="match status" value="1"/>
</dbReference>
<dbReference type="InterPro" id="IPR004358">
    <property type="entry name" value="Sig_transdc_His_kin-like_C"/>
</dbReference>
<dbReference type="PROSITE" id="PS50109">
    <property type="entry name" value="HIS_KIN"/>
    <property type="match status" value="1"/>
</dbReference>
<evidence type="ECO:0000256" key="6">
    <source>
        <dbReference type="ARBA" id="ARBA00022777"/>
    </source>
</evidence>
<keyword evidence="7" id="KW-0902">Two-component regulatory system</keyword>
<dbReference type="RefSeq" id="WP_186859395.1">
    <property type="nucleotide sequence ID" value="NZ_JACOOO010000004.1"/>
</dbReference>
<feature type="transmembrane region" description="Helical" evidence="8">
    <location>
        <begin position="12"/>
        <end position="34"/>
    </location>
</feature>
<reference evidence="11 12" key="1">
    <citation type="submission" date="2020-08" db="EMBL/GenBank/DDBJ databases">
        <title>Genome public.</title>
        <authorList>
            <person name="Liu C."/>
            <person name="Sun Q."/>
        </authorList>
    </citation>
    <scope>NUCLEOTIDE SEQUENCE [LARGE SCALE GENOMIC DNA]</scope>
    <source>
        <strain evidence="11 12">NSJ-6</strain>
    </source>
</reference>
<sequence length="587" mass="68084">MINRLRRNSLFFKIMCTVVVAVICTSIAISGVIINISRDIFEKSYIDSQQKVVERVYEKLYDFHKQSVETINSINSNRAVRLYFTEEDLSYNESFNNIYNMKTQIKSLFKENDYSYDLLIAGLDGKTYLKEGLLYKEAADLLQMDISKNSLEQKDTILYQFLDKGFTSTTQNEPVVIITKALTFNNGEPYGILYLMLKEKEFQSIYDYFSPGLNNVYILNKVNKVISTNNDISLGTYIESFEEDIKTLAINNELSKIYEIQGNVNFIERLPDSNLVLCGITNINKAIREIYDIKKIISICFFITLITLIIIYFIVNQVTRPLYMLIEKMSTLRSNKFNEYVEINEVSGISEIEELATTYNFMIKDINSHIKELVKTQKEKRKAEIYALQMQINPHYVFNTLSSIKCLIWQGDKDRSIEVLDSFILLLRNTISKTDEFITLKDEIDNLKHYVLINNTRYGDRIDVQYFIMPNCYDYLVPKLILQPFIENSFFHGFPSREEGRIEIFIKEDKDNIDIRIIDNGVGIESDKLENLKNVKKTSRKGLSGIGINNVNDRIKLIYGNDYGIEIKSELGKGTEIIISLPKQLAK</sequence>
<evidence type="ECO:0000259" key="9">
    <source>
        <dbReference type="PROSITE" id="PS50109"/>
    </source>
</evidence>
<feature type="domain" description="Histidine kinase" evidence="9">
    <location>
        <begin position="481"/>
        <end position="585"/>
    </location>
</feature>
<evidence type="ECO:0000256" key="5">
    <source>
        <dbReference type="ARBA" id="ARBA00022679"/>
    </source>
</evidence>
<dbReference type="InterPro" id="IPR010559">
    <property type="entry name" value="Sig_transdc_His_kin_internal"/>
</dbReference>
<evidence type="ECO:0000256" key="1">
    <source>
        <dbReference type="ARBA" id="ARBA00000085"/>
    </source>
</evidence>
<evidence type="ECO:0000256" key="7">
    <source>
        <dbReference type="ARBA" id="ARBA00023012"/>
    </source>
</evidence>
<accession>A0ABR7D9U8</accession>
<dbReference type="InterPro" id="IPR003594">
    <property type="entry name" value="HATPase_dom"/>
</dbReference>
<evidence type="ECO:0000313" key="12">
    <source>
        <dbReference type="Proteomes" id="UP000596929"/>
    </source>
</evidence>
<gene>
    <name evidence="11" type="ORF">H8S20_04500</name>
</gene>
<dbReference type="InterPro" id="IPR050640">
    <property type="entry name" value="Bact_2-comp_sensor_kinase"/>
</dbReference>
<evidence type="ECO:0000313" key="11">
    <source>
        <dbReference type="EMBL" id="MBC5628151.1"/>
    </source>
</evidence>
<dbReference type="InterPro" id="IPR005467">
    <property type="entry name" value="His_kinase_dom"/>
</dbReference>
<dbReference type="PANTHER" id="PTHR34220:SF7">
    <property type="entry name" value="SENSOR HISTIDINE KINASE YPDA"/>
    <property type="match status" value="1"/>
</dbReference>